<feature type="transmembrane region" description="Helical" evidence="2">
    <location>
        <begin position="42"/>
        <end position="63"/>
    </location>
</feature>
<dbReference type="AlphaFoldDB" id="A0A934PMM6"/>
<keyword evidence="2" id="KW-0812">Transmembrane</keyword>
<keyword evidence="2" id="KW-0472">Membrane</keyword>
<gene>
    <name evidence="3" type="ORF">I5M07_07175</name>
</gene>
<dbReference type="RefSeq" id="WP_200105538.1">
    <property type="nucleotide sequence ID" value="NZ_JAEHFV010000002.1"/>
</dbReference>
<proteinExistence type="predicted"/>
<evidence type="ECO:0000313" key="3">
    <source>
        <dbReference type="EMBL" id="MBK0369619.1"/>
    </source>
</evidence>
<dbReference type="EMBL" id="JAEHFV010000002">
    <property type="protein sequence ID" value="MBK0369619.1"/>
    <property type="molecule type" value="Genomic_DNA"/>
</dbReference>
<reference evidence="3" key="1">
    <citation type="submission" date="2020-12" db="EMBL/GenBank/DDBJ databases">
        <title>Bacterial novel species Flavobacterium sp. SE-1-e isolated from soil.</title>
        <authorList>
            <person name="Jung H.-Y."/>
        </authorList>
    </citation>
    <scope>NUCLEOTIDE SEQUENCE</scope>
    <source>
        <strain evidence="3">SE-1-e</strain>
    </source>
</reference>
<dbReference type="Proteomes" id="UP000609172">
    <property type="component" value="Unassembled WGS sequence"/>
</dbReference>
<organism evidence="3 4">
    <name type="scientific">Flavobacterium agrisoli</name>
    <dbReference type="NCBI Taxonomy" id="2793066"/>
    <lineage>
        <taxon>Bacteria</taxon>
        <taxon>Pseudomonadati</taxon>
        <taxon>Bacteroidota</taxon>
        <taxon>Flavobacteriia</taxon>
        <taxon>Flavobacteriales</taxon>
        <taxon>Flavobacteriaceae</taxon>
        <taxon>Flavobacterium</taxon>
    </lineage>
</organism>
<evidence type="ECO:0000256" key="2">
    <source>
        <dbReference type="SAM" id="Phobius"/>
    </source>
</evidence>
<comment type="caution">
    <text evidence="3">The sequence shown here is derived from an EMBL/GenBank/DDBJ whole genome shotgun (WGS) entry which is preliminary data.</text>
</comment>
<feature type="region of interest" description="Disordered" evidence="1">
    <location>
        <begin position="143"/>
        <end position="167"/>
    </location>
</feature>
<protein>
    <submittedName>
        <fullName evidence="3">Peptidase</fullName>
    </submittedName>
</protein>
<accession>A0A934PMM6</accession>
<feature type="compositionally biased region" description="Basic and acidic residues" evidence="1">
    <location>
        <begin position="145"/>
        <end position="156"/>
    </location>
</feature>
<name>A0A934PMM6_9FLAO</name>
<sequence>MSDKNSKKIPIKHRLFNKRRLVILNEDTFEEIVSFKLNLMNVFVTLTLGAIFLILITTFIIAFSPLREYIPGYSSTELKKNATQLALKSDSLQTLLHQNEVYLRSIQKVLKGELEYASFNKDSILASAEENIPLEEMKATQAEMNLRENVSKEEAATTKSKTKKTKK</sequence>
<keyword evidence="2" id="KW-1133">Transmembrane helix</keyword>
<evidence type="ECO:0000256" key="1">
    <source>
        <dbReference type="SAM" id="MobiDB-lite"/>
    </source>
</evidence>
<evidence type="ECO:0000313" key="4">
    <source>
        <dbReference type="Proteomes" id="UP000609172"/>
    </source>
</evidence>
<keyword evidence="4" id="KW-1185">Reference proteome</keyword>